<accession>A0A9J6F5I9</accession>
<reference evidence="1" key="2">
    <citation type="submission" date="2021-09" db="EMBL/GenBank/DDBJ databases">
        <authorList>
            <person name="Jia N."/>
            <person name="Wang J."/>
            <person name="Shi W."/>
            <person name="Du L."/>
            <person name="Sun Y."/>
            <person name="Zhan W."/>
            <person name="Jiang J."/>
            <person name="Wang Q."/>
            <person name="Zhang B."/>
            <person name="Ji P."/>
            <person name="Sakyi L.B."/>
            <person name="Cui X."/>
            <person name="Yuan T."/>
            <person name="Jiang B."/>
            <person name="Yang W."/>
            <person name="Lam T.T.-Y."/>
            <person name="Chang Q."/>
            <person name="Ding S."/>
            <person name="Wang X."/>
            <person name="Zhu J."/>
            <person name="Ruan X."/>
            <person name="Zhao L."/>
            <person name="Wei J."/>
            <person name="Que T."/>
            <person name="Du C."/>
            <person name="Cheng J."/>
            <person name="Dai P."/>
            <person name="Han X."/>
            <person name="Huang E."/>
            <person name="Gao Y."/>
            <person name="Liu J."/>
            <person name="Shao H."/>
            <person name="Ye R."/>
            <person name="Li L."/>
            <person name="Wei W."/>
            <person name="Wang X."/>
            <person name="Wang C."/>
            <person name="Huo Q."/>
            <person name="Li W."/>
            <person name="Guo W."/>
            <person name="Chen H."/>
            <person name="Chen S."/>
            <person name="Zhou L."/>
            <person name="Zhou L."/>
            <person name="Ni X."/>
            <person name="Tian J."/>
            <person name="Zhou Y."/>
            <person name="Sheng Y."/>
            <person name="Liu T."/>
            <person name="Pan Y."/>
            <person name="Xia L."/>
            <person name="Li J."/>
            <person name="Zhao F."/>
            <person name="Cao W."/>
        </authorList>
    </citation>
    <scope>NUCLEOTIDE SEQUENCE</scope>
    <source>
        <strain evidence="1">Rmic-2018</strain>
        <tissue evidence="1">Larvae</tissue>
    </source>
</reference>
<dbReference type="Proteomes" id="UP000821866">
    <property type="component" value="Chromosome 1"/>
</dbReference>
<evidence type="ECO:0000313" key="1">
    <source>
        <dbReference type="EMBL" id="KAH8041384.1"/>
    </source>
</evidence>
<name>A0A9J6F5I9_RHIMP</name>
<reference evidence="1" key="1">
    <citation type="journal article" date="2020" name="Cell">
        <title>Large-Scale Comparative Analyses of Tick Genomes Elucidate Their Genetic Diversity and Vector Capacities.</title>
        <authorList>
            <consortium name="Tick Genome and Microbiome Consortium (TIGMIC)"/>
            <person name="Jia N."/>
            <person name="Wang J."/>
            <person name="Shi W."/>
            <person name="Du L."/>
            <person name="Sun Y."/>
            <person name="Zhan W."/>
            <person name="Jiang J.F."/>
            <person name="Wang Q."/>
            <person name="Zhang B."/>
            <person name="Ji P."/>
            <person name="Bell-Sakyi L."/>
            <person name="Cui X.M."/>
            <person name="Yuan T.T."/>
            <person name="Jiang B.G."/>
            <person name="Yang W.F."/>
            <person name="Lam T.T."/>
            <person name="Chang Q.C."/>
            <person name="Ding S.J."/>
            <person name="Wang X.J."/>
            <person name="Zhu J.G."/>
            <person name="Ruan X.D."/>
            <person name="Zhao L."/>
            <person name="Wei J.T."/>
            <person name="Ye R.Z."/>
            <person name="Que T.C."/>
            <person name="Du C.H."/>
            <person name="Zhou Y.H."/>
            <person name="Cheng J.X."/>
            <person name="Dai P.F."/>
            <person name="Guo W.B."/>
            <person name="Han X.H."/>
            <person name="Huang E.J."/>
            <person name="Li L.F."/>
            <person name="Wei W."/>
            <person name="Gao Y.C."/>
            <person name="Liu J.Z."/>
            <person name="Shao H.Z."/>
            <person name="Wang X."/>
            <person name="Wang C.C."/>
            <person name="Yang T.C."/>
            <person name="Huo Q.B."/>
            <person name="Li W."/>
            <person name="Chen H.Y."/>
            <person name="Chen S.E."/>
            <person name="Zhou L.G."/>
            <person name="Ni X.B."/>
            <person name="Tian J.H."/>
            <person name="Sheng Y."/>
            <person name="Liu T."/>
            <person name="Pan Y.S."/>
            <person name="Xia L.Y."/>
            <person name="Li J."/>
            <person name="Zhao F."/>
            <person name="Cao W.C."/>
        </authorList>
    </citation>
    <scope>NUCLEOTIDE SEQUENCE</scope>
    <source>
        <strain evidence="1">Rmic-2018</strain>
    </source>
</reference>
<sequence length="276" mass="30442">MEQYLVQDLLEICGAMGISAGSAKTKEAILEVMRAENVTAEEADEFWELVCEQRQKAEQSREELEAQRHEKWCPWRPAYFPLPQKPMAEPPRGRIGASWTFLWSGLALGDATPRRRPRVPIDMGYVRSAECCPSVTEAIQPLGGVSITGPHPGAVPRAQRHATLLSDVVPRASQGPPLPLRAHQIRSPVTLRPDVQLHVRAGARVPVRRALEARLHPLPQRMFLPGPPAQVPTQPACEQTLIHPTLIPPEDDWTRPAGVGLSGQEALPLNCCCCDD</sequence>
<protein>
    <submittedName>
        <fullName evidence="1">Uncharacterized protein</fullName>
    </submittedName>
</protein>
<gene>
    <name evidence="1" type="ORF">HPB51_014665</name>
</gene>
<dbReference type="VEuPathDB" id="VectorBase:LOC119186808"/>
<proteinExistence type="predicted"/>
<dbReference type="AlphaFoldDB" id="A0A9J6F5I9"/>
<keyword evidence="2" id="KW-1185">Reference proteome</keyword>
<evidence type="ECO:0000313" key="2">
    <source>
        <dbReference type="Proteomes" id="UP000821866"/>
    </source>
</evidence>
<organism evidence="1 2">
    <name type="scientific">Rhipicephalus microplus</name>
    <name type="common">Cattle tick</name>
    <name type="synonym">Boophilus microplus</name>
    <dbReference type="NCBI Taxonomy" id="6941"/>
    <lineage>
        <taxon>Eukaryota</taxon>
        <taxon>Metazoa</taxon>
        <taxon>Ecdysozoa</taxon>
        <taxon>Arthropoda</taxon>
        <taxon>Chelicerata</taxon>
        <taxon>Arachnida</taxon>
        <taxon>Acari</taxon>
        <taxon>Parasitiformes</taxon>
        <taxon>Ixodida</taxon>
        <taxon>Ixodoidea</taxon>
        <taxon>Ixodidae</taxon>
        <taxon>Rhipicephalinae</taxon>
        <taxon>Rhipicephalus</taxon>
        <taxon>Boophilus</taxon>
    </lineage>
</organism>
<comment type="caution">
    <text evidence="1">The sequence shown here is derived from an EMBL/GenBank/DDBJ whole genome shotgun (WGS) entry which is preliminary data.</text>
</comment>
<dbReference type="EMBL" id="JABSTU010000001">
    <property type="protein sequence ID" value="KAH8041384.1"/>
    <property type="molecule type" value="Genomic_DNA"/>
</dbReference>